<evidence type="ECO:0000256" key="4">
    <source>
        <dbReference type="ARBA" id="ARBA00033738"/>
    </source>
</evidence>
<dbReference type="EMBL" id="PEZH01000017">
    <property type="protein sequence ID" value="PIS15245.1"/>
    <property type="molecule type" value="Genomic_DNA"/>
</dbReference>
<evidence type="ECO:0000256" key="3">
    <source>
        <dbReference type="ARBA" id="ARBA00023004"/>
    </source>
</evidence>
<dbReference type="SUPFAM" id="SSF47240">
    <property type="entry name" value="Ferritin-like"/>
    <property type="match status" value="1"/>
</dbReference>
<proteinExistence type="predicted"/>
<keyword evidence="5" id="KW-1284">Encapsulin nanocompartment</keyword>
<keyword evidence="1" id="KW-0409">Iron storage</keyword>
<evidence type="ECO:0000313" key="7">
    <source>
        <dbReference type="Proteomes" id="UP000231282"/>
    </source>
</evidence>
<accession>A0A2H0WRK4</accession>
<dbReference type="InterPro" id="IPR009078">
    <property type="entry name" value="Ferritin-like_SF"/>
</dbReference>
<dbReference type="Proteomes" id="UP000231282">
    <property type="component" value="Unassembled WGS sequence"/>
</dbReference>
<keyword evidence="2" id="KW-0479">Metal-binding</keyword>
<dbReference type="Gene3D" id="6.10.140.1960">
    <property type="match status" value="1"/>
</dbReference>
<dbReference type="AlphaFoldDB" id="A0A2H0WRK4"/>
<dbReference type="Pfam" id="PF22277">
    <property type="entry name" value="EncFtn-like"/>
    <property type="match status" value="1"/>
</dbReference>
<sequence>MTQYLNDSEKLNEEGKDLARARQSLIEELEAINWYEERIQASGNESLKKLLAHNRDEEKEHAAMLVDYLRKNDLIFDKMFSEHD</sequence>
<organism evidence="6 7">
    <name type="scientific">Candidatus Shapirobacteria bacterium CG09_land_8_20_14_0_10_38_17</name>
    <dbReference type="NCBI Taxonomy" id="1974884"/>
    <lineage>
        <taxon>Bacteria</taxon>
        <taxon>Candidatus Shapironibacteriota</taxon>
    </lineage>
</organism>
<dbReference type="GO" id="GO:0140737">
    <property type="term" value="C:encapsulin nanocompartment"/>
    <property type="evidence" value="ECO:0007669"/>
    <property type="project" value="UniProtKB-SubCell"/>
</dbReference>
<evidence type="ECO:0000256" key="5">
    <source>
        <dbReference type="ARBA" id="ARBA00033787"/>
    </source>
</evidence>
<evidence type="ECO:0000256" key="2">
    <source>
        <dbReference type="ARBA" id="ARBA00022723"/>
    </source>
</evidence>
<protein>
    <submittedName>
        <fullName evidence="6">Ferritin</fullName>
    </submittedName>
</protein>
<evidence type="ECO:0000313" key="6">
    <source>
        <dbReference type="EMBL" id="PIS15245.1"/>
    </source>
</evidence>
<name>A0A2H0WRK4_9BACT</name>
<evidence type="ECO:0000256" key="1">
    <source>
        <dbReference type="ARBA" id="ARBA00022434"/>
    </source>
</evidence>
<gene>
    <name evidence="6" type="ORF">COT63_01005</name>
</gene>
<reference evidence="7" key="1">
    <citation type="submission" date="2017-09" db="EMBL/GenBank/DDBJ databases">
        <title>Depth-based differentiation of microbial function through sediment-hosted aquifers and enrichment of novel symbionts in the deep terrestrial subsurface.</title>
        <authorList>
            <person name="Probst A.J."/>
            <person name="Ladd B."/>
            <person name="Jarett J.K."/>
            <person name="Geller-Mcgrath D.E."/>
            <person name="Sieber C.M.K."/>
            <person name="Emerson J.B."/>
            <person name="Anantharaman K."/>
            <person name="Thomas B.C."/>
            <person name="Malmstrom R."/>
            <person name="Stieglmeier M."/>
            <person name="Klingl A."/>
            <person name="Woyke T."/>
            <person name="Ryan C.M."/>
            <person name="Banfield J.F."/>
        </authorList>
    </citation>
    <scope>NUCLEOTIDE SEQUENCE [LARGE SCALE GENOMIC DNA]</scope>
</reference>
<comment type="subcellular location">
    <subcellularLocation>
        <location evidence="4">Encapsulin nanocompartment</location>
    </subcellularLocation>
</comment>
<comment type="caution">
    <text evidence="6">The sequence shown here is derived from an EMBL/GenBank/DDBJ whole genome shotgun (WGS) entry which is preliminary data.</text>
</comment>
<dbReference type="GO" id="GO:0046872">
    <property type="term" value="F:metal ion binding"/>
    <property type="evidence" value="ECO:0007669"/>
    <property type="project" value="UniProtKB-KW"/>
</dbReference>
<dbReference type="InterPro" id="IPR054581">
    <property type="entry name" value="EncFtn-like"/>
</dbReference>
<keyword evidence="3" id="KW-0408">Iron</keyword>
<dbReference type="GO" id="GO:0006879">
    <property type="term" value="P:intracellular iron ion homeostasis"/>
    <property type="evidence" value="ECO:0007669"/>
    <property type="project" value="UniProtKB-KW"/>
</dbReference>